<dbReference type="Gene3D" id="3.20.20.370">
    <property type="entry name" value="Glycoside hydrolase/deacetylase"/>
    <property type="match status" value="1"/>
</dbReference>
<dbReference type="EMBL" id="MIJF01000001">
    <property type="protein sequence ID" value="OEG00449.1"/>
    <property type="molecule type" value="Genomic_DNA"/>
</dbReference>
<name>A0A1D2YXP1_9BACI</name>
<evidence type="ECO:0000313" key="2">
    <source>
        <dbReference type="EMBL" id="OEG00449.1"/>
    </source>
</evidence>
<organism evidence="2 3">
    <name type="scientific">Vulcanibacillus modesticaldus</name>
    <dbReference type="NCBI Taxonomy" id="337097"/>
    <lineage>
        <taxon>Bacteria</taxon>
        <taxon>Bacillati</taxon>
        <taxon>Bacillota</taxon>
        <taxon>Bacilli</taxon>
        <taxon>Bacillales</taxon>
        <taxon>Bacillaceae</taxon>
        <taxon>Vulcanibacillus</taxon>
    </lineage>
</organism>
<comment type="caution">
    <text evidence="2">The sequence shown here is derived from an EMBL/GenBank/DDBJ whole genome shotgun (WGS) entry which is preliminary data.</text>
</comment>
<dbReference type="InterPro" id="IPR011330">
    <property type="entry name" value="Glyco_hydro/deAcase_b/a-brl"/>
</dbReference>
<evidence type="ECO:0000259" key="1">
    <source>
        <dbReference type="PROSITE" id="PS51677"/>
    </source>
</evidence>
<dbReference type="PANTHER" id="PTHR10587">
    <property type="entry name" value="GLYCOSYL TRANSFERASE-RELATED"/>
    <property type="match status" value="1"/>
</dbReference>
<dbReference type="GO" id="GO:0016020">
    <property type="term" value="C:membrane"/>
    <property type="evidence" value="ECO:0007669"/>
    <property type="project" value="TreeGrafter"/>
</dbReference>
<dbReference type="GO" id="GO:0005975">
    <property type="term" value="P:carbohydrate metabolic process"/>
    <property type="evidence" value="ECO:0007669"/>
    <property type="project" value="InterPro"/>
</dbReference>
<dbReference type="SUPFAM" id="SSF88713">
    <property type="entry name" value="Glycoside hydrolase/deacetylase"/>
    <property type="match status" value="1"/>
</dbReference>
<reference evidence="2 3" key="1">
    <citation type="submission" date="2016-09" db="EMBL/GenBank/DDBJ databases">
        <title>Draft genome sequence for the type strain of Vulcanibacillus modesticaldus BR, a strictly anaerobic, moderately thermophilic, and nitrate-reducing bacterium from deep sea-hydrothermal vents of the Mid-Atlantic Ridge.</title>
        <authorList>
            <person name="Abin C.A."/>
            <person name="Hollibaugh J.T."/>
        </authorList>
    </citation>
    <scope>NUCLEOTIDE SEQUENCE [LARGE SCALE GENOMIC DNA]</scope>
    <source>
        <strain evidence="2 3">BR</strain>
    </source>
</reference>
<feature type="domain" description="NodB homology" evidence="1">
    <location>
        <begin position="125"/>
        <end position="301"/>
    </location>
</feature>
<evidence type="ECO:0000313" key="3">
    <source>
        <dbReference type="Proteomes" id="UP000243739"/>
    </source>
</evidence>
<proteinExistence type="predicted"/>
<dbReference type="Proteomes" id="UP000243739">
    <property type="component" value="Unassembled WGS sequence"/>
</dbReference>
<dbReference type="STRING" id="337097.BHF71_00645"/>
<sequence length="321" mass="36856">MKGIQFLIIISLFFLLIFGIVNSRSIVEYTTFEVFDSVSQWEKIVDDYANEHNIAPIEPKVDRIWKLIPGYNGLIVDKKATLTLIKEQKPISIDDIKYVWKEVEPKKKLEDLGAYPIYRGNPAKPMVSFMINVAWGTEYLDQILEILKNENVKATFFVDGSWLKKNSDLAQRIVVEGHEIGNHAYSHPRLSRLTRDRIRQEIVRTEELIRSITNQSSAFFAPPAGDYDQRVVEIANNMNLKTVLWTVDTIDWQKPSPQTIINRIIKKVDNGNLILMHPTKPTVDALPTLIKEIKKKGLKIGTVKKTLSTKRVLDIESPVKF</sequence>
<protein>
    <recommendedName>
        <fullName evidence="1">NodB homology domain-containing protein</fullName>
    </recommendedName>
</protein>
<accession>A0A1D2YXP1</accession>
<dbReference type="GO" id="GO:0016810">
    <property type="term" value="F:hydrolase activity, acting on carbon-nitrogen (but not peptide) bonds"/>
    <property type="evidence" value="ECO:0007669"/>
    <property type="project" value="InterPro"/>
</dbReference>
<gene>
    <name evidence="2" type="ORF">BHF71_00645</name>
</gene>
<dbReference type="InterPro" id="IPR050248">
    <property type="entry name" value="Polysacc_deacetylase_ArnD"/>
</dbReference>
<dbReference type="PROSITE" id="PS51677">
    <property type="entry name" value="NODB"/>
    <property type="match status" value="1"/>
</dbReference>
<dbReference type="RefSeq" id="WP_069655762.1">
    <property type="nucleotide sequence ID" value="NZ_MIJF01000001.1"/>
</dbReference>
<dbReference type="InterPro" id="IPR002509">
    <property type="entry name" value="NODB_dom"/>
</dbReference>
<keyword evidence="3" id="KW-1185">Reference proteome</keyword>
<dbReference type="AlphaFoldDB" id="A0A1D2YXP1"/>
<dbReference type="PANTHER" id="PTHR10587:SF80">
    <property type="entry name" value="CHITOOLIGOSACCHARIDE DEACETYLASE"/>
    <property type="match status" value="1"/>
</dbReference>
<dbReference type="CDD" id="cd10950">
    <property type="entry name" value="CE4_BsYlxY_like"/>
    <property type="match status" value="1"/>
</dbReference>
<dbReference type="Pfam" id="PF01522">
    <property type="entry name" value="Polysacc_deac_1"/>
    <property type="match status" value="1"/>
</dbReference>